<gene>
    <name evidence="2" type="ORF">LR48_Vigan09g135300</name>
</gene>
<organism evidence="2 3">
    <name type="scientific">Phaseolus angularis</name>
    <name type="common">Azuki bean</name>
    <name type="synonym">Vigna angularis</name>
    <dbReference type="NCBI Taxonomy" id="3914"/>
    <lineage>
        <taxon>Eukaryota</taxon>
        <taxon>Viridiplantae</taxon>
        <taxon>Streptophyta</taxon>
        <taxon>Embryophyta</taxon>
        <taxon>Tracheophyta</taxon>
        <taxon>Spermatophyta</taxon>
        <taxon>Magnoliopsida</taxon>
        <taxon>eudicotyledons</taxon>
        <taxon>Gunneridae</taxon>
        <taxon>Pentapetalae</taxon>
        <taxon>rosids</taxon>
        <taxon>fabids</taxon>
        <taxon>Fabales</taxon>
        <taxon>Fabaceae</taxon>
        <taxon>Papilionoideae</taxon>
        <taxon>50 kb inversion clade</taxon>
        <taxon>NPAAA clade</taxon>
        <taxon>indigoferoid/millettioid clade</taxon>
        <taxon>Phaseoleae</taxon>
        <taxon>Vigna</taxon>
    </lineage>
</organism>
<evidence type="ECO:0000313" key="2">
    <source>
        <dbReference type="EMBL" id="KOM52694.1"/>
    </source>
</evidence>
<evidence type="ECO:0000256" key="1">
    <source>
        <dbReference type="SAM" id="MobiDB-lite"/>
    </source>
</evidence>
<dbReference type="AlphaFoldDB" id="A0A0L9VDE4"/>
<dbReference type="Proteomes" id="UP000053144">
    <property type="component" value="Chromosome 9"/>
</dbReference>
<feature type="compositionally biased region" description="Basic and acidic residues" evidence="1">
    <location>
        <begin position="128"/>
        <end position="140"/>
    </location>
</feature>
<name>A0A0L9VDE4_PHAAN</name>
<evidence type="ECO:0000313" key="3">
    <source>
        <dbReference type="Proteomes" id="UP000053144"/>
    </source>
</evidence>
<protein>
    <submittedName>
        <fullName evidence="2">Uncharacterized protein</fullName>
    </submittedName>
</protein>
<sequence length="200" mass="23205">MYFERRLTDEHRSLIAKTPFAWFLDVNVNVKLGLGLSTDGENINLKEEMGNIECVKYIGLVVDDVYVGASTKDKKEYRPTPTRKDAQPRPNKIQKRNRRENFMRALEDQEFLIEELKRRVAGLEAELGEEKARRQNKDHGGQSVPRTEPSLNTGFVSPNDIDRNQQPLKTYVRLGSRRRYKGRALRTPYTGTVVLRKKKE</sequence>
<dbReference type="EMBL" id="CM003379">
    <property type="protein sequence ID" value="KOM52694.1"/>
    <property type="molecule type" value="Genomic_DNA"/>
</dbReference>
<feature type="region of interest" description="Disordered" evidence="1">
    <location>
        <begin position="127"/>
        <end position="163"/>
    </location>
</feature>
<feature type="compositionally biased region" description="Basic and acidic residues" evidence="1">
    <location>
        <begin position="73"/>
        <end position="87"/>
    </location>
</feature>
<reference evidence="3" key="1">
    <citation type="journal article" date="2015" name="Proc. Natl. Acad. Sci. U.S.A.">
        <title>Genome sequencing of adzuki bean (Vigna angularis) provides insight into high starch and low fat accumulation and domestication.</title>
        <authorList>
            <person name="Yang K."/>
            <person name="Tian Z."/>
            <person name="Chen C."/>
            <person name="Luo L."/>
            <person name="Zhao B."/>
            <person name="Wang Z."/>
            <person name="Yu L."/>
            <person name="Li Y."/>
            <person name="Sun Y."/>
            <person name="Li W."/>
            <person name="Chen Y."/>
            <person name="Li Y."/>
            <person name="Zhang Y."/>
            <person name="Ai D."/>
            <person name="Zhao J."/>
            <person name="Shang C."/>
            <person name="Ma Y."/>
            <person name="Wu B."/>
            <person name="Wang M."/>
            <person name="Gao L."/>
            <person name="Sun D."/>
            <person name="Zhang P."/>
            <person name="Guo F."/>
            <person name="Wang W."/>
            <person name="Li Y."/>
            <person name="Wang J."/>
            <person name="Varshney R.K."/>
            <person name="Wang J."/>
            <person name="Ling H.Q."/>
            <person name="Wan P."/>
        </authorList>
    </citation>
    <scope>NUCLEOTIDE SEQUENCE</scope>
    <source>
        <strain evidence="3">cv. Jingnong 6</strain>
    </source>
</reference>
<dbReference type="Gramene" id="KOM52694">
    <property type="protein sequence ID" value="KOM52694"/>
    <property type="gene ID" value="LR48_Vigan09g135300"/>
</dbReference>
<proteinExistence type="predicted"/>
<feature type="region of interest" description="Disordered" evidence="1">
    <location>
        <begin position="73"/>
        <end position="99"/>
    </location>
</feature>
<accession>A0A0L9VDE4</accession>